<accession>W6MM78</accession>
<dbReference type="RefSeq" id="XP_022459657.1">
    <property type="nucleotide sequence ID" value="XM_022602078.1"/>
</dbReference>
<keyword evidence="1" id="KW-0479">Metal-binding</keyword>
<dbReference type="Proteomes" id="UP000019384">
    <property type="component" value="Unassembled WGS sequence"/>
</dbReference>
<dbReference type="EMBL" id="HG793128">
    <property type="protein sequence ID" value="CDK27664.1"/>
    <property type="molecule type" value="Genomic_DNA"/>
</dbReference>
<evidence type="ECO:0000256" key="1">
    <source>
        <dbReference type="ARBA" id="ARBA00022723"/>
    </source>
</evidence>
<dbReference type="OrthoDB" id="5426978at2759"/>
<dbReference type="PROSITE" id="PS00463">
    <property type="entry name" value="ZN2_CY6_FUNGAL_1"/>
    <property type="match status" value="1"/>
</dbReference>
<evidence type="ECO:0000256" key="7">
    <source>
        <dbReference type="SAM" id="MobiDB-lite"/>
    </source>
</evidence>
<dbReference type="Pfam" id="PF00172">
    <property type="entry name" value="Zn_clus"/>
    <property type="match status" value="1"/>
</dbReference>
<dbReference type="CDD" id="cd00067">
    <property type="entry name" value="GAL4"/>
    <property type="match status" value="1"/>
</dbReference>
<evidence type="ECO:0000256" key="5">
    <source>
        <dbReference type="ARBA" id="ARBA00023163"/>
    </source>
</evidence>
<feature type="compositionally biased region" description="Basic and acidic residues" evidence="7">
    <location>
        <begin position="1"/>
        <end position="11"/>
    </location>
</feature>
<keyword evidence="4" id="KW-0238">DNA-binding</keyword>
<feature type="domain" description="Zn(2)-C6 fungal-type" evidence="8">
    <location>
        <begin position="49"/>
        <end position="81"/>
    </location>
</feature>
<reference evidence="9" key="1">
    <citation type="submission" date="2013-12" db="EMBL/GenBank/DDBJ databases">
        <authorList>
            <person name="Genoscope - CEA"/>
        </authorList>
    </citation>
    <scope>NUCLEOTIDE SEQUENCE</scope>
    <source>
        <strain evidence="9">CBS 1993</strain>
    </source>
</reference>
<keyword evidence="2" id="KW-0862">Zinc</keyword>
<dbReference type="PROSITE" id="PS50048">
    <property type="entry name" value="ZN2_CY6_FUNGAL_2"/>
    <property type="match status" value="1"/>
</dbReference>
<dbReference type="InterPro" id="IPR036864">
    <property type="entry name" value="Zn2-C6_fun-type_DNA-bd_sf"/>
</dbReference>
<evidence type="ECO:0000259" key="8">
    <source>
        <dbReference type="PROSITE" id="PS50048"/>
    </source>
</evidence>
<dbReference type="SMART" id="SM00066">
    <property type="entry name" value="GAL4"/>
    <property type="match status" value="1"/>
</dbReference>
<evidence type="ECO:0000256" key="3">
    <source>
        <dbReference type="ARBA" id="ARBA00023015"/>
    </source>
</evidence>
<organism evidence="9 10">
    <name type="scientific">Kuraishia capsulata CBS 1993</name>
    <dbReference type="NCBI Taxonomy" id="1382522"/>
    <lineage>
        <taxon>Eukaryota</taxon>
        <taxon>Fungi</taxon>
        <taxon>Dikarya</taxon>
        <taxon>Ascomycota</taxon>
        <taxon>Saccharomycotina</taxon>
        <taxon>Pichiomycetes</taxon>
        <taxon>Pichiales</taxon>
        <taxon>Pichiaceae</taxon>
        <taxon>Kuraishia</taxon>
    </lineage>
</organism>
<dbReference type="AlphaFoldDB" id="W6MM78"/>
<name>W6MM78_9ASCO</name>
<dbReference type="GeneID" id="34521045"/>
<dbReference type="GO" id="GO:0000981">
    <property type="term" value="F:DNA-binding transcription factor activity, RNA polymerase II-specific"/>
    <property type="evidence" value="ECO:0007669"/>
    <property type="project" value="InterPro"/>
</dbReference>
<feature type="region of interest" description="Disordered" evidence="7">
    <location>
        <begin position="1"/>
        <end position="50"/>
    </location>
</feature>
<protein>
    <recommendedName>
        <fullName evidence="8">Zn(2)-C6 fungal-type domain-containing protein</fullName>
    </recommendedName>
</protein>
<keyword evidence="3" id="KW-0805">Transcription regulation</keyword>
<dbReference type="PANTHER" id="PTHR31668:SF26">
    <property type="entry name" value="GLUCOSE TRANSPORT TRANSCRIPTION REGULATOR RGT1-RELATED"/>
    <property type="match status" value="1"/>
</dbReference>
<dbReference type="PANTHER" id="PTHR31668">
    <property type="entry name" value="GLUCOSE TRANSPORT TRANSCRIPTION REGULATOR RGT1-RELATED-RELATED"/>
    <property type="match status" value="1"/>
</dbReference>
<dbReference type="SUPFAM" id="SSF57701">
    <property type="entry name" value="Zn2/Cys6 DNA-binding domain"/>
    <property type="match status" value="1"/>
</dbReference>
<evidence type="ECO:0000256" key="4">
    <source>
        <dbReference type="ARBA" id="ARBA00023125"/>
    </source>
</evidence>
<feature type="region of interest" description="Disordered" evidence="7">
    <location>
        <begin position="113"/>
        <end position="138"/>
    </location>
</feature>
<evidence type="ECO:0000256" key="2">
    <source>
        <dbReference type="ARBA" id="ARBA00022833"/>
    </source>
</evidence>
<keyword evidence="10" id="KW-1185">Reference proteome</keyword>
<dbReference type="GO" id="GO:0008270">
    <property type="term" value="F:zinc ion binding"/>
    <property type="evidence" value="ECO:0007669"/>
    <property type="project" value="InterPro"/>
</dbReference>
<dbReference type="STRING" id="1382522.W6MM78"/>
<keyword evidence="5" id="KW-0804">Transcription</keyword>
<proteinExistence type="predicted"/>
<evidence type="ECO:0000313" key="10">
    <source>
        <dbReference type="Proteomes" id="UP000019384"/>
    </source>
</evidence>
<dbReference type="InterPro" id="IPR001138">
    <property type="entry name" value="Zn2Cys6_DnaBD"/>
</dbReference>
<evidence type="ECO:0000256" key="6">
    <source>
        <dbReference type="ARBA" id="ARBA00023242"/>
    </source>
</evidence>
<keyword evidence="6" id="KW-0539">Nucleus</keyword>
<gene>
    <name evidence="9" type="ORF">KUCA_T00003643001</name>
</gene>
<dbReference type="GO" id="GO:0003677">
    <property type="term" value="F:DNA binding"/>
    <property type="evidence" value="ECO:0007669"/>
    <property type="project" value="UniProtKB-KW"/>
</dbReference>
<dbReference type="HOGENOM" id="CLU_016176_0_0_1"/>
<dbReference type="Gene3D" id="4.10.240.10">
    <property type="entry name" value="Zn(2)-C6 fungal-type DNA-binding domain"/>
    <property type="match status" value="1"/>
</dbReference>
<sequence length="739" mass="81843">MTMPDSSKDASKPSSPSPDGSKEESPDLKQAGGLLDPMPPRKRSKVSRACDECRRKKIRCDAMVSAQSCSNCKKTNDKCTFTRVPLKRGPSRSQKHSEDFEVRRQSFPQIMPLQQQQQLQHQVQQRPQPSQTNQSSQQILLPPLSSLSHTGSILPPPPHPINPLDGRVTNLLNAAKPRSNSLTSNGYNSQALFWKVPYELPTFERRNSTDSMSSSISVPFSPQVLNQKPASGSSNGNSPMYRPISGYDSVGISDSEDEFLNSQRPSFISVPHTKDGTVSPALSVTSLSSLNQNINKGLQISPITNQNRTLNLLKAIEYNLDIYYSKYNKKFPILPVQRSFISSVLPTLINTDENIPIVELFNTSLRMLITCDSPSFNFMEVIGIFQRADHLYALKNYIGNHESLKLIFGESLIILNYCIILSGHDYSMGLAITFAILNDWKFYNRLKALSTSPETPSDFEAYTARAFVGFIILDTVYSLSFGNQRLTFSSNDIVAKDSAVILSKLFPDEDPSGFKIGLNLVLLTMGHASTSVSEYDVVSILKSRQELFKFFQDQRDHYAQPKGLSDDDLDEYIFESQIRFFKLSKKLSAIAGGLISGYLPSPGGESPKAITHVQQQVCPFSLISLITCLKTTHLLLKLVKSLVQLNAATNTNDLASRLPKIEADLAQVDTNFSTKAVYPLPSMVNLLKVVQVSSPASNLLNIQPGDSTTFAKFRSWSLDVTGEIESILTKEAVEGLLSP</sequence>
<dbReference type="InterPro" id="IPR050797">
    <property type="entry name" value="Carb_Metab_Trans_Reg"/>
</dbReference>
<reference evidence="9" key="2">
    <citation type="submission" date="2014-02" db="EMBL/GenBank/DDBJ databases">
        <title>Complete DNA sequence of /Kuraishia capsulata/ illustrates novel genomic features among budding yeasts (/Saccharomycotina/).</title>
        <authorList>
            <person name="Morales L."/>
            <person name="Noel B."/>
            <person name="Porcel B."/>
            <person name="Marcet-Houben M."/>
            <person name="Hullo M-F."/>
            <person name="Sacerdot C."/>
            <person name="Tekaia F."/>
            <person name="Leh-Louis V."/>
            <person name="Despons L."/>
            <person name="Khanna V."/>
            <person name="Aury J-M."/>
            <person name="Barbe V."/>
            <person name="Couloux A."/>
            <person name="Labadie K."/>
            <person name="Pelletier E."/>
            <person name="Souciet J-L."/>
            <person name="Boekhout T."/>
            <person name="Gabaldon T."/>
            <person name="Wincker P."/>
            <person name="Dujon B."/>
        </authorList>
    </citation>
    <scope>NUCLEOTIDE SEQUENCE</scope>
    <source>
        <strain evidence="9">CBS 1993</strain>
    </source>
</reference>
<evidence type="ECO:0000313" key="9">
    <source>
        <dbReference type="EMBL" id="CDK27664.1"/>
    </source>
</evidence>